<dbReference type="Gene3D" id="3.30.200.20">
    <property type="entry name" value="Phosphorylase Kinase, domain 1"/>
    <property type="match status" value="1"/>
</dbReference>
<dbReference type="GO" id="GO:0005524">
    <property type="term" value="F:ATP binding"/>
    <property type="evidence" value="ECO:0007669"/>
    <property type="project" value="UniProtKB-UniRule"/>
</dbReference>
<evidence type="ECO:0000256" key="2">
    <source>
        <dbReference type="SAM" id="MobiDB-lite"/>
    </source>
</evidence>
<dbReference type="InterPro" id="IPR000719">
    <property type="entry name" value="Prot_kinase_dom"/>
</dbReference>
<reference evidence="5 6" key="1">
    <citation type="journal article" date="2021" name="Genome Biol.">
        <title>AFLAP: assembly-free linkage analysis pipeline using k-mers from genome sequencing data.</title>
        <authorList>
            <person name="Fletcher K."/>
            <person name="Zhang L."/>
            <person name="Gil J."/>
            <person name="Han R."/>
            <person name="Cavanaugh K."/>
            <person name="Michelmore R."/>
        </authorList>
    </citation>
    <scope>NUCLEOTIDE SEQUENCE [LARGE SCALE GENOMIC DNA]</scope>
    <source>
        <strain evidence="5 6">SF5</strain>
    </source>
</reference>
<comment type="caution">
    <text evidence="5">The sequence shown here is derived from an EMBL/GenBank/DDBJ whole genome shotgun (WGS) entry which is preliminary data.</text>
</comment>
<proteinExistence type="predicted"/>
<name>A0A976FN12_BRELC</name>
<dbReference type="RefSeq" id="XP_067819013.1">
    <property type="nucleotide sequence ID" value="XM_067966663.1"/>
</dbReference>
<dbReference type="AlphaFoldDB" id="A0A976FN12"/>
<keyword evidence="6" id="KW-1185">Reference proteome</keyword>
<dbReference type="EMBL" id="SHOA02000016">
    <property type="protein sequence ID" value="TDH69514.1"/>
    <property type="molecule type" value="Genomic_DNA"/>
</dbReference>
<evidence type="ECO:0000313" key="6">
    <source>
        <dbReference type="Proteomes" id="UP000294530"/>
    </source>
</evidence>
<dbReference type="InterPro" id="IPR017441">
    <property type="entry name" value="Protein_kinase_ATP_BS"/>
</dbReference>
<dbReference type="PROSITE" id="PS00107">
    <property type="entry name" value="PROTEIN_KINASE_ATP"/>
    <property type="match status" value="1"/>
</dbReference>
<dbReference type="GeneID" id="94352334"/>
<feature type="transmembrane region" description="Helical" evidence="3">
    <location>
        <begin position="55"/>
        <end position="77"/>
    </location>
</feature>
<sequence>MRRRLDGVIAEGLFDSISAGSAPGVASPVIVDTTFVTNGNTTTTTPSSNDPSLGLWLSISIPIIVIVCLFGGLFFYCKRRKDQNVDFSIESGSPVVPPGGRRKGTSSNRMVLTETDEAALASWRIDAEAITPIQPLGAGAYGTVWLATYLGETVVVKKLSPPLPTSLPRTKSWRKSHRQSRPSFGTPAGSSFDKSRTKARPGVRKNALRRFIAEIRCLATLSHPKIVLFYGVAWSTPLKLESNVATNVLDFQMVLEFMSGGDLRHYLAHTRSDVRARAWGARKLSMALDIAEAITYLHARQPYPLLHRDLKSSTILLDTTFTAKVGDFRMSRYGVPPRALRPTLSDRCPRGVATLMMECMTLEPTLRPTARMAVERLRVLLVRERRVSDIGDDVSTSDQCSFIGTQEDLGSFYSSSVTSSSLSNDRGFHYAVLEDNRLT</sequence>
<dbReference type="KEGG" id="blac:94352334"/>
<keyword evidence="3" id="KW-0472">Membrane</keyword>
<dbReference type="OrthoDB" id="4062651at2759"/>
<evidence type="ECO:0000259" key="4">
    <source>
        <dbReference type="PROSITE" id="PS50011"/>
    </source>
</evidence>
<keyword evidence="3" id="KW-1133">Transmembrane helix</keyword>
<evidence type="ECO:0000313" key="5">
    <source>
        <dbReference type="EMBL" id="TDH69514.1"/>
    </source>
</evidence>
<dbReference type="Gene3D" id="1.10.510.10">
    <property type="entry name" value="Transferase(Phosphotransferase) domain 1"/>
    <property type="match status" value="1"/>
</dbReference>
<dbReference type="InterPro" id="IPR001245">
    <property type="entry name" value="Ser-Thr/Tyr_kinase_cat_dom"/>
</dbReference>
<dbReference type="PANTHER" id="PTHR44329">
    <property type="entry name" value="SERINE/THREONINE-PROTEIN KINASE TNNI3K-RELATED"/>
    <property type="match status" value="1"/>
</dbReference>
<feature type="compositionally biased region" description="Basic residues" evidence="2">
    <location>
        <begin position="171"/>
        <end position="180"/>
    </location>
</feature>
<feature type="region of interest" description="Disordered" evidence="2">
    <location>
        <begin position="166"/>
        <end position="201"/>
    </location>
</feature>
<dbReference type="Pfam" id="PF07714">
    <property type="entry name" value="PK_Tyr_Ser-Thr"/>
    <property type="match status" value="1"/>
</dbReference>
<accession>A0A976FN12</accession>
<dbReference type="InterPro" id="IPR011009">
    <property type="entry name" value="Kinase-like_dom_sf"/>
</dbReference>
<dbReference type="InterPro" id="IPR051681">
    <property type="entry name" value="Ser/Thr_Kinases-Pseudokinases"/>
</dbReference>
<keyword evidence="1" id="KW-0547">Nucleotide-binding</keyword>
<keyword evidence="3" id="KW-0812">Transmembrane</keyword>
<feature type="binding site" evidence="1">
    <location>
        <position position="158"/>
    </location>
    <ligand>
        <name>ATP</name>
        <dbReference type="ChEBI" id="CHEBI:30616"/>
    </ligand>
</feature>
<dbReference type="Proteomes" id="UP000294530">
    <property type="component" value="Unassembled WGS sequence"/>
</dbReference>
<evidence type="ECO:0000256" key="1">
    <source>
        <dbReference type="PROSITE-ProRule" id="PRU10141"/>
    </source>
</evidence>
<keyword evidence="1" id="KW-0067">ATP-binding</keyword>
<dbReference type="GO" id="GO:0004674">
    <property type="term" value="F:protein serine/threonine kinase activity"/>
    <property type="evidence" value="ECO:0007669"/>
    <property type="project" value="TreeGrafter"/>
</dbReference>
<protein>
    <recommendedName>
        <fullName evidence="4">Protein kinase domain-containing protein</fullName>
    </recommendedName>
</protein>
<dbReference type="SUPFAM" id="SSF56112">
    <property type="entry name" value="Protein kinase-like (PK-like)"/>
    <property type="match status" value="1"/>
</dbReference>
<feature type="domain" description="Protein kinase" evidence="4">
    <location>
        <begin position="130"/>
        <end position="439"/>
    </location>
</feature>
<gene>
    <name evidence="5" type="ORF">CCR75_008613</name>
</gene>
<evidence type="ECO:0000256" key="3">
    <source>
        <dbReference type="SAM" id="Phobius"/>
    </source>
</evidence>
<organism evidence="5 6">
    <name type="scientific">Bremia lactucae</name>
    <name type="common">Lettuce downy mildew</name>
    <dbReference type="NCBI Taxonomy" id="4779"/>
    <lineage>
        <taxon>Eukaryota</taxon>
        <taxon>Sar</taxon>
        <taxon>Stramenopiles</taxon>
        <taxon>Oomycota</taxon>
        <taxon>Peronosporomycetes</taxon>
        <taxon>Peronosporales</taxon>
        <taxon>Peronosporaceae</taxon>
        <taxon>Bremia</taxon>
    </lineage>
</organism>
<dbReference type="PROSITE" id="PS50011">
    <property type="entry name" value="PROTEIN_KINASE_DOM"/>
    <property type="match status" value="1"/>
</dbReference>
<dbReference type="PANTHER" id="PTHR44329:SF214">
    <property type="entry name" value="PROTEIN KINASE DOMAIN-CONTAINING PROTEIN"/>
    <property type="match status" value="1"/>
</dbReference>